<dbReference type="AlphaFoldDB" id="M2LR17"/>
<accession>M2LR17</accession>
<feature type="compositionally biased region" description="Basic residues" evidence="1">
    <location>
        <begin position="53"/>
        <end position="70"/>
    </location>
</feature>
<feature type="region of interest" description="Disordered" evidence="1">
    <location>
        <begin position="217"/>
        <end position="244"/>
    </location>
</feature>
<name>M2LR17_BAUPA</name>
<proteinExistence type="predicted"/>
<organism evidence="2 3">
    <name type="scientific">Baudoinia panamericana (strain UAMH 10762)</name>
    <name type="common">Angels' share fungus</name>
    <name type="synonym">Baudoinia compniacensis (strain UAMH 10762)</name>
    <dbReference type="NCBI Taxonomy" id="717646"/>
    <lineage>
        <taxon>Eukaryota</taxon>
        <taxon>Fungi</taxon>
        <taxon>Dikarya</taxon>
        <taxon>Ascomycota</taxon>
        <taxon>Pezizomycotina</taxon>
        <taxon>Dothideomycetes</taxon>
        <taxon>Dothideomycetidae</taxon>
        <taxon>Mycosphaerellales</taxon>
        <taxon>Teratosphaeriaceae</taxon>
        <taxon>Baudoinia</taxon>
    </lineage>
</organism>
<evidence type="ECO:0000256" key="1">
    <source>
        <dbReference type="SAM" id="MobiDB-lite"/>
    </source>
</evidence>
<dbReference type="OMA" id="WPENILR"/>
<dbReference type="OrthoDB" id="2351940at2759"/>
<protein>
    <submittedName>
        <fullName evidence="2">Uncharacterized protein</fullName>
    </submittedName>
</protein>
<dbReference type="HOGENOM" id="CLU_019419_1_1_1"/>
<reference evidence="2 3" key="1">
    <citation type="journal article" date="2012" name="PLoS Pathog.">
        <title>Diverse lifestyles and strategies of plant pathogenesis encoded in the genomes of eighteen Dothideomycetes fungi.</title>
        <authorList>
            <person name="Ohm R.A."/>
            <person name="Feau N."/>
            <person name="Henrissat B."/>
            <person name="Schoch C.L."/>
            <person name="Horwitz B.A."/>
            <person name="Barry K.W."/>
            <person name="Condon B.J."/>
            <person name="Copeland A.C."/>
            <person name="Dhillon B."/>
            <person name="Glaser F."/>
            <person name="Hesse C.N."/>
            <person name="Kosti I."/>
            <person name="LaButti K."/>
            <person name="Lindquist E.A."/>
            <person name="Lucas S."/>
            <person name="Salamov A.A."/>
            <person name="Bradshaw R.E."/>
            <person name="Ciuffetti L."/>
            <person name="Hamelin R.C."/>
            <person name="Kema G.H.J."/>
            <person name="Lawrence C."/>
            <person name="Scott J.A."/>
            <person name="Spatafora J.W."/>
            <person name="Turgeon B.G."/>
            <person name="de Wit P.J.G.M."/>
            <person name="Zhong S."/>
            <person name="Goodwin S.B."/>
            <person name="Grigoriev I.V."/>
        </authorList>
    </citation>
    <scope>NUCLEOTIDE SEQUENCE [LARGE SCALE GENOMIC DNA]</scope>
    <source>
        <strain evidence="2 3">UAMH 10762</strain>
    </source>
</reference>
<dbReference type="RefSeq" id="XP_007675529.1">
    <property type="nucleotide sequence ID" value="XM_007677339.1"/>
</dbReference>
<dbReference type="eggNOG" id="ENOG502S728">
    <property type="taxonomic scope" value="Eukaryota"/>
</dbReference>
<keyword evidence="3" id="KW-1185">Reference proteome</keyword>
<dbReference type="Proteomes" id="UP000011761">
    <property type="component" value="Unassembled WGS sequence"/>
</dbReference>
<feature type="region of interest" description="Disordered" evidence="1">
    <location>
        <begin position="1"/>
        <end position="116"/>
    </location>
</feature>
<dbReference type="EMBL" id="KB445554">
    <property type="protein sequence ID" value="EMC96877.1"/>
    <property type="molecule type" value="Genomic_DNA"/>
</dbReference>
<gene>
    <name evidence="2" type="ORF">BAUCODRAFT_147078</name>
</gene>
<evidence type="ECO:0000313" key="3">
    <source>
        <dbReference type="Proteomes" id="UP000011761"/>
    </source>
</evidence>
<dbReference type="KEGG" id="bcom:BAUCODRAFT_147078"/>
<dbReference type="GeneID" id="19108728"/>
<dbReference type="STRING" id="717646.M2LR17"/>
<sequence>MPQARPLHLRPGAYDDPPSTEASTPRSRREQLERALQLTSELSRREMSEGRNATRHRTLLSPVGRRRRRSPSTSEEANMASETQEEITGLPRTRRSKRRRLDTEPLPAPRIPIKYGHYGQVEPGRLRLELVSYDGGEHSDSRNPGLYLGAKNVLHHNKSVYCSERPSSSIVLGHADHTPFCLEKLHVVGPEHGFTAPVREGLVYIAMNLSDLHKYLDPPPHARRQGIHSPPYYNRRQPSNIRSAPEERLSLSDALRDPEINAALSQPQREQDYARAADAAHDLAYTGTATHADYYGSDFGFGRTDPEAHCEIPALVSTNSLDSPAHSETEHAPVTVLSSDEDADVGPEEASSQEVIDFRLQRLRQMRRRYEVEAYDRDERWSGLNGLHFANDSSIVSSVPRSMYPPFNPSRNDARTRQLVEEAVEAAPLPPPMASSAEATNAVHEANDDPNVTCARFRIRGGKHKVAIKFEPAISGRFILLKLWAGKTNVDVQSLIAKGYGGCRFFPATELA</sequence>
<evidence type="ECO:0000313" key="2">
    <source>
        <dbReference type="EMBL" id="EMC96877.1"/>
    </source>
</evidence>